<proteinExistence type="predicted"/>
<reference evidence="5 6" key="1">
    <citation type="submission" date="2025-04" db="UniProtKB">
        <authorList>
            <consortium name="RefSeq"/>
        </authorList>
    </citation>
    <scope>IDENTIFICATION</scope>
    <source>
        <tissue evidence="5 6">Whole insect</tissue>
    </source>
</reference>
<dbReference type="Proteomes" id="UP001652700">
    <property type="component" value="Unplaced"/>
</dbReference>
<evidence type="ECO:0000313" key="6">
    <source>
        <dbReference type="RefSeq" id="XP_028153548.1"/>
    </source>
</evidence>
<dbReference type="AlphaFoldDB" id="A0A6P7H4T4"/>
<dbReference type="OrthoDB" id="9981889at2759"/>
<feature type="domain" description="Deltamethrin resistance protein prag01" evidence="2">
    <location>
        <begin position="32"/>
        <end position="83"/>
    </location>
</feature>
<dbReference type="InterPro" id="IPR031973">
    <property type="entry name" value="Deltameth_res_prag01"/>
</dbReference>
<evidence type="ECO:0000313" key="5">
    <source>
        <dbReference type="RefSeq" id="XP_028153547.1"/>
    </source>
</evidence>
<dbReference type="PANTHER" id="PTHR22133:SF2">
    <property type="entry name" value="AT01821P-RELATED"/>
    <property type="match status" value="1"/>
</dbReference>
<feature type="compositionally biased region" description="Polar residues" evidence="1">
    <location>
        <begin position="27"/>
        <end position="38"/>
    </location>
</feature>
<dbReference type="RefSeq" id="XP_028153547.1">
    <property type="nucleotide sequence ID" value="XM_028297746.1"/>
</dbReference>
<dbReference type="RefSeq" id="XP_028153548.1">
    <property type="nucleotide sequence ID" value="XM_028297747.1"/>
</dbReference>
<gene>
    <name evidence="5" type="primary">LOC114347010</name>
    <name evidence="6" type="synonym">LOC114347012</name>
</gene>
<evidence type="ECO:0000259" key="2">
    <source>
        <dbReference type="Pfam" id="PF16020"/>
    </source>
</evidence>
<organism evidence="5">
    <name type="scientific">Diabrotica virgifera virgifera</name>
    <name type="common">western corn rootworm</name>
    <dbReference type="NCBI Taxonomy" id="50390"/>
    <lineage>
        <taxon>Eukaryota</taxon>
        <taxon>Metazoa</taxon>
        <taxon>Ecdysozoa</taxon>
        <taxon>Arthropoda</taxon>
        <taxon>Hexapoda</taxon>
        <taxon>Insecta</taxon>
        <taxon>Pterygota</taxon>
        <taxon>Neoptera</taxon>
        <taxon>Endopterygota</taxon>
        <taxon>Coleoptera</taxon>
        <taxon>Polyphaga</taxon>
        <taxon>Cucujiformia</taxon>
        <taxon>Chrysomeloidea</taxon>
        <taxon>Chrysomelidae</taxon>
        <taxon>Galerucinae</taxon>
        <taxon>Diabroticina</taxon>
        <taxon>Diabroticites</taxon>
        <taxon>Diabrotica</taxon>
    </lineage>
</organism>
<keyword evidence="4" id="KW-1185">Reference proteome</keyword>
<dbReference type="EnsemblMetazoa" id="XM_050649190.1">
    <property type="protein sequence ID" value="XP_050505147.1"/>
    <property type="gene ID" value="LOC126883557"/>
</dbReference>
<accession>A0A6P7H4T4</accession>
<reference evidence="3" key="2">
    <citation type="submission" date="2025-05" db="UniProtKB">
        <authorList>
            <consortium name="EnsemblMetazoa"/>
        </authorList>
    </citation>
    <scope>IDENTIFICATION</scope>
</reference>
<evidence type="ECO:0000313" key="4">
    <source>
        <dbReference type="Proteomes" id="UP001652700"/>
    </source>
</evidence>
<sequence>MQLRRLLTSPVIRGCTRRNAHHGDHAVQSSYNDLPQPQGSWKTNFDANQRKYNAHLALGVGVLTGTIVFGKATGLLEFYNEFPERPADIASYK</sequence>
<dbReference type="PANTHER" id="PTHR22133">
    <property type="entry name" value="AT01821P-RELATED"/>
    <property type="match status" value="1"/>
</dbReference>
<dbReference type="Pfam" id="PF16020">
    <property type="entry name" value="Deltameth_res"/>
    <property type="match status" value="1"/>
</dbReference>
<evidence type="ECO:0000313" key="3">
    <source>
        <dbReference type="EnsemblMetazoa" id="XP_050505147.1"/>
    </source>
</evidence>
<evidence type="ECO:0000256" key="1">
    <source>
        <dbReference type="SAM" id="MobiDB-lite"/>
    </source>
</evidence>
<feature type="region of interest" description="Disordered" evidence="1">
    <location>
        <begin position="18"/>
        <end position="38"/>
    </location>
</feature>
<protein>
    <submittedName>
        <fullName evidence="5">Uncharacterized protein LOC114347010</fullName>
    </submittedName>
    <submittedName>
        <fullName evidence="6">Uncharacterized protein LOC114347012</fullName>
    </submittedName>
</protein>
<name>A0A6P7H4T4_DIAVI</name>